<feature type="compositionally biased region" description="Polar residues" evidence="1">
    <location>
        <begin position="448"/>
        <end position="462"/>
    </location>
</feature>
<dbReference type="AlphaFoldDB" id="A0A922L9P0"/>
<feature type="compositionally biased region" description="Basic and acidic residues" evidence="1">
    <location>
        <begin position="426"/>
        <end position="437"/>
    </location>
</feature>
<evidence type="ECO:0000256" key="1">
    <source>
        <dbReference type="SAM" id="MobiDB-lite"/>
    </source>
</evidence>
<dbReference type="EMBL" id="ASGP02000001">
    <property type="protein sequence ID" value="KAH9527709.1"/>
    <property type="molecule type" value="Genomic_DNA"/>
</dbReference>
<sequence length="566" mass="63882">MARRKKFYGKTTIPNIKHVISSSSSSLPETSGQNIVKSSNEQHINLELFQLLYFYDNLVQLMLLNQKECEQIQKDNEWINQNMKIVFRKIVEKNDVQSKMNDFPNKFMTWKNLKKSITTTFNITNNAKHLNVDQQMALPAAMTKSKINVNRKLHKNIEKLSRLAKKKSCAFSMNKPRTLTIISDDDDESDSDISSTTSESSSSESLIIEKKDSTKNVEQLVINCDPFNCMPSTSNGNGHQIRKSISTINATDTSSPNVLAMRIAGNQYIRPIIPNIDQLMLVNNQYQQQTSTLINNKLPIFGQIMINDNRIPVSQSSISNEQVLPTLSTDIRPKQPFTGKVLLFNSRPILVQNGDQVQLPVISNNSQHAPLPILVENFPQPNNKNGSSSTDQSTWGSTKKSPPEIIKIEDSDDEDDNHNKVASKSKCIEKKSNESHEQQQQQCNHQSYAVQHQGKSSKQILHSSVNHPDGELINVSMQTLRKNITETETNLANKRHCNAAANDNNFFLQTTTKCLPTPGLVNQNDSKSIKISIHKQKSTKRSKNSKAALLLHRNSYKGNEMNENKK</sequence>
<feature type="compositionally biased region" description="Low complexity" evidence="1">
    <location>
        <begin position="438"/>
        <end position="447"/>
    </location>
</feature>
<organism evidence="2 3">
    <name type="scientific">Dermatophagoides farinae</name>
    <name type="common">American house dust mite</name>
    <dbReference type="NCBI Taxonomy" id="6954"/>
    <lineage>
        <taxon>Eukaryota</taxon>
        <taxon>Metazoa</taxon>
        <taxon>Ecdysozoa</taxon>
        <taxon>Arthropoda</taxon>
        <taxon>Chelicerata</taxon>
        <taxon>Arachnida</taxon>
        <taxon>Acari</taxon>
        <taxon>Acariformes</taxon>
        <taxon>Sarcoptiformes</taxon>
        <taxon>Astigmata</taxon>
        <taxon>Psoroptidia</taxon>
        <taxon>Analgoidea</taxon>
        <taxon>Pyroglyphidae</taxon>
        <taxon>Dermatophagoidinae</taxon>
        <taxon>Dermatophagoides</taxon>
    </lineage>
</organism>
<feature type="compositionally biased region" description="Low complexity" evidence="1">
    <location>
        <begin position="192"/>
        <end position="206"/>
    </location>
</feature>
<gene>
    <name evidence="2" type="ORF">DERF_001718</name>
</gene>
<evidence type="ECO:0000313" key="3">
    <source>
        <dbReference type="Proteomes" id="UP000790347"/>
    </source>
</evidence>
<evidence type="ECO:0000313" key="2">
    <source>
        <dbReference type="EMBL" id="KAH9527709.1"/>
    </source>
</evidence>
<comment type="caution">
    <text evidence="2">The sequence shown here is derived from an EMBL/GenBank/DDBJ whole genome shotgun (WGS) entry which is preliminary data.</text>
</comment>
<feature type="region of interest" description="Disordered" evidence="1">
    <location>
        <begin position="181"/>
        <end position="209"/>
    </location>
</feature>
<keyword evidence="3" id="KW-1185">Reference proteome</keyword>
<reference evidence="2" key="1">
    <citation type="submission" date="2013-05" db="EMBL/GenBank/DDBJ databases">
        <authorList>
            <person name="Yim A.K.Y."/>
            <person name="Chan T.F."/>
            <person name="Ji K.M."/>
            <person name="Liu X.Y."/>
            <person name="Zhou J.W."/>
            <person name="Li R.Q."/>
            <person name="Yang K.Y."/>
            <person name="Li J."/>
            <person name="Li M."/>
            <person name="Law P.T.W."/>
            <person name="Wu Y.L."/>
            <person name="Cai Z.L."/>
            <person name="Qin H."/>
            <person name="Bao Y."/>
            <person name="Leung R.K.K."/>
            <person name="Ng P.K.S."/>
            <person name="Zou J."/>
            <person name="Zhong X.J."/>
            <person name="Ran P.X."/>
            <person name="Zhong N.S."/>
            <person name="Liu Z.G."/>
            <person name="Tsui S.K.W."/>
        </authorList>
    </citation>
    <scope>NUCLEOTIDE SEQUENCE</scope>
    <source>
        <strain evidence="2">Derf</strain>
        <tissue evidence="2">Whole organism</tissue>
    </source>
</reference>
<name>A0A922L9P0_DERFA</name>
<dbReference type="Proteomes" id="UP000790347">
    <property type="component" value="Unassembled WGS sequence"/>
</dbReference>
<protein>
    <submittedName>
        <fullName evidence="2">Uncharacterized protein</fullName>
    </submittedName>
</protein>
<feature type="compositionally biased region" description="Polar residues" evidence="1">
    <location>
        <begin position="379"/>
        <end position="400"/>
    </location>
</feature>
<reference evidence="2" key="2">
    <citation type="journal article" date="2022" name="Res Sq">
        <title>Comparative Genomics Reveals Insights into the Divergent Evolution of Astigmatic Mites and Household Pest Adaptations.</title>
        <authorList>
            <person name="Xiong Q."/>
            <person name="Wan A.T.-Y."/>
            <person name="Liu X.-Y."/>
            <person name="Fung C.S.-H."/>
            <person name="Xiao X."/>
            <person name="Malainual N."/>
            <person name="Hou J."/>
            <person name="Wang L."/>
            <person name="Wang M."/>
            <person name="Yang K."/>
            <person name="Cui Y."/>
            <person name="Leung E."/>
            <person name="Nong W."/>
            <person name="Shin S.-K."/>
            <person name="Au S."/>
            <person name="Jeong K.Y."/>
            <person name="Chew F.T."/>
            <person name="Hui J."/>
            <person name="Leung T.F."/>
            <person name="Tungtrongchitr A."/>
            <person name="Zhong N."/>
            <person name="Liu Z."/>
            <person name="Tsui S."/>
        </authorList>
    </citation>
    <scope>NUCLEOTIDE SEQUENCE</scope>
    <source>
        <strain evidence="2">Derf</strain>
        <tissue evidence="2">Whole organism</tissue>
    </source>
</reference>
<feature type="region of interest" description="Disordered" evidence="1">
    <location>
        <begin position="375"/>
        <end position="462"/>
    </location>
</feature>
<accession>A0A922L9P0</accession>
<proteinExistence type="predicted"/>